<reference evidence="2 3" key="1">
    <citation type="submission" date="2016-10" db="EMBL/GenBank/DDBJ databases">
        <authorList>
            <person name="de Groot N.N."/>
        </authorList>
    </citation>
    <scope>NUCLEOTIDE SEQUENCE [LARGE SCALE GENOMIC DNA]</scope>
    <source>
        <strain evidence="2 3">DSM 23842</strain>
    </source>
</reference>
<dbReference type="OrthoDB" id="1424769at2"/>
<keyword evidence="1" id="KW-1133">Transmembrane helix</keyword>
<feature type="transmembrane region" description="Helical" evidence="1">
    <location>
        <begin position="21"/>
        <end position="44"/>
    </location>
</feature>
<evidence type="ECO:0000313" key="3">
    <source>
        <dbReference type="Proteomes" id="UP000198846"/>
    </source>
</evidence>
<gene>
    <name evidence="2" type="ORF">SAMN04487990_12019</name>
</gene>
<dbReference type="RefSeq" id="WP_092136112.1">
    <property type="nucleotide sequence ID" value="NZ_FNQK01000020.1"/>
</dbReference>
<dbReference type="AlphaFoldDB" id="A0A1H4CIV5"/>
<keyword evidence="3" id="KW-1185">Reference proteome</keyword>
<protein>
    <submittedName>
        <fullName evidence="2">Uncharacterized protein</fullName>
    </submittedName>
</protein>
<evidence type="ECO:0000256" key="1">
    <source>
        <dbReference type="SAM" id="Phobius"/>
    </source>
</evidence>
<keyword evidence="1" id="KW-0812">Transmembrane</keyword>
<feature type="transmembrane region" description="Helical" evidence="1">
    <location>
        <begin position="56"/>
        <end position="78"/>
    </location>
</feature>
<keyword evidence="1" id="KW-0472">Membrane</keyword>
<evidence type="ECO:0000313" key="2">
    <source>
        <dbReference type="EMBL" id="SEA60355.1"/>
    </source>
</evidence>
<accession>A0A1H4CIV5</accession>
<dbReference type="Proteomes" id="UP000198846">
    <property type="component" value="Unassembled WGS sequence"/>
</dbReference>
<proteinExistence type="predicted"/>
<sequence length="182" mass="21242">MKDSYDIEKPRSDLNYFTVGIKYTVLFIVLFLASWIAIPLLIANGRATRMNSVAEFLVGNAFIFSILISLSVITWFIYRIRKKHTLGEVFSINFNDSDQTLNIKTVNLVNNQEKDHYYNYKNLSYTFYKSENPLFGKQRILHILNTAKTVHEINIDRTAWCRNERIDQLIEKIKAGHPNTSK</sequence>
<organism evidence="2 3">
    <name type="scientific">Bizionia paragorgiae</name>
    <dbReference type="NCBI Taxonomy" id="283786"/>
    <lineage>
        <taxon>Bacteria</taxon>
        <taxon>Pseudomonadati</taxon>
        <taxon>Bacteroidota</taxon>
        <taxon>Flavobacteriia</taxon>
        <taxon>Flavobacteriales</taxon>
        <taxon>Flavobacteriaceae</taxon>
        <taxon>Bizionia</taxon>
    </lineage>
</organism>
<dbReference type="EMBL" id="FNQK01000020">
    <property type="protein sequence ID" value="SEA60355.1"/>
    <property type="molecule type" value="Genomic_DNA"/>
</dbReference>
<name>A0A1H4CIV5_BIZPA</name>